<protein>
    <submittedName>
        <fullName evidence="1">Uncharacterized protein</fullName>
    </submittedName>
</protein>
<organism evidence="1 2">
    <name type="scientific">Streptococcus vestibularis F0396</name>
    <dbReference type="NCBI Taxonomy" id="904306"/>
    <lineage>
        <taxon>Bacteria</taxon>
        <taxon>Bacillati</taxon>
        <taxon>Bacillota</taxon>
        <taxon>Bacilli</taxon>
        <taxon>Lactobacillales</taxon>
        <taxon>Streptococcaceae</taxon>
        <taxon>Streptococcus</taxon>
    </lineage>
</organism>
<proteinExistence type="predicted"/>
<dbReference type="EMBL" id="AEKO01000007">
    <property type="protein sequence ID" value="EFQ59360.1"/>
    <property type="molecule type" value="Genomic_DNA"/>
</dbReference>
<gene>
    <name evidence="1" type="ORF">HMPREF9192_1029</name>
</gene>
<evidence type="ECO:0000313" key="2">
    <source>
        <dbReference type="Proteomes" id="UP000004896"/>
    </source>
</evidence>
<accession>E3CRV6</accession>
<name>E3CRV6_STRVE</name>
<dbReference type="Proteomes" id="UP000004896">
    <property type="component" value="Unassembled WGS sequence"/>
</dbReference>
<evidence type="ECO:0000313" key="1">
    <source>
        <dbReference type="EMBL" id="EFQ59360.1"/>
    </source>
</evidence>
<comment type="caution">
    <text evidence="1">The sequence shown here is derived from an EMBL/GenBank/DDBJ whole genome shotgun (WGS) entry which is preliminary data.</text>
</comment>
<dbReference type="AlphaFoldDB" id="E3CRV6"/>
<sequence>MAIVYGLLDGFYEEFFVLGLLTLVIGKRFRSSIEPSCIG</sequence>
<reference evidence="1 2" key="1">
    <citation type="submission" date="2010-10" db="EMBL/GenBank/DDBJ databases">
        <authorList>
            <person name="Durkin A.S."/>
            <person name="Madupu R."/>
            <person name="Torralba M."/>
            <person name="Gillis M."/>
            <person name="Methe B."/>
            <person name="Sutton G."/>
            <person name="Nelson K.E."/>
        </authorList>
    </citation>
    <scope>NUCLEOTIDE SEQUENCE [LARGE SCALE GENOMIC DNA]</scope>
    <source>
        <strain evidence="1 2">F0396</strain>
    </source>
</reference>